<keyword evidence="3 5" id="KW-0687">Ribonucleoprotein</keyword>
<keyword evidence="2 5" id="KW-0689">Ribosomal protein</keyword>
<dbReference type="SUPFAM" id="SSF57829">
    <property type="entry name" value="Zn-binding ribosomal proteins"/>
    <property type="match status" value="1"/>
</dbReference>
<evidence type="ECO:0000256" key="3">
    <source>
        <dbReference type="ARBA" id="ARBA00023274"/>
    </source>
</evidence>
<name>A0A0U9I5V1_9FIRM</name>
<dbReference type="PANTHER" id="PTHR35534">
    <property type="entry name" value="50S RIBOSOMAL PROTEIN L32"/>
    <property type="match status" value="1"/>
</dbReference>
<dbReference type="Pfam" id="PF01783">
    <property type="entry name" value="Ribosomal_L32p"/>
    <property type="match status" value="1"/>
</dbReference>
<dbReference type="OrthoDB" id="9812874at2"/>
<protein>
    <recommendedName>
        <fullName evidence="4 5">Large ribosomal subunit protein bL32</fullName>
    </recommendedName>
</protein>
<dbReference type="RefSeq" id="WP_059033860.1">
    <property type="nucleotide sequence ID" value="NZ_BSDN01000007.1"/>
</dbReference>
<dbReference type="Proteomes" id="UP000062160">
    <property type="component" value="Unassembled WGS sequence"/>
</dbReference>
<dbReference type="GO" id="GO:0015934">
    <property type="term" value="C:large ribosomal subunit"/>
    <property type="evidence" value="ECO:0007669"/>
    <property type="project" value="InterPro"/>
</dbReference>
<evidence type="ECO:0000313" key="6">
    <source>
        <dbReference type="EMBL" id="GAQ26088.1"/>
    </source>
</evidence>
<proteinExistence type="inferred from homology"/>
<dbReference type="InterPro" id="IPR044957">
    <property type="entry name" value="Ribosomal_bL32_bact"/>
</dbReference>
<dbReference type="GO" id="GO:0006412">
    <property type="term" value="P:translation"/>
    <property type="evidence" value="ECO:0007669"/>
    <property type="project" value="UniProtKB-UniRule"/>
</dbReference>
<keyword evidence="7" id="KW-1185">Reference proteome</keyword>
<organism evidence="6">
    <name type="scientific">Tepidanaerobacter syntrophicus</name>
    <dbReference type="NCBI Taxonomy" id="224999"/>
    <lineage>
        <taxon>Bacteria</taxon>
        <taxon>Bacillati</taxon>
        <taxon>Bacillota</taxon>
        <taxon>Clostridia</taxon>
        <taxon>Thermosediminibacterales</taxon>
        <taxon>Tepidanaerobacteraceae</taxon>
        <taxon>Tepidanaerobacter</taxon>
    </lineage>
</organism>
<dbReference type="STRING" id="224999.GCA_001485475_02127"/>
<dbReference type="HAMAP" id="MF_00340">
    <property type="entry name" value="Ribosomal_bL32"/>
    <property type="match status" value="1"/>
</dbReference>
<dbReference type="PANTHER" id="PTHR35534:SF1">
    <property type="entry name" value="LARGE RIBOSOMAL SUBUNIT PROTEIN BL32"/>
    <property type="match status" value="1"/>
</dbReference>
<evidence type="ECO:0000256" key="1">
    <source>
        <dbReference type="ARBA" id="ARBA00008560"/>
    </source>
</evidence>
<gene>
    <name evidence="5" type="primary">rpmF</name>
    <name evidence="6" type="ORF">TSYNT_9344</name>
</gene>
<dbReference type="GO" id="GO:0003735">
    <property type="term" value="F:structural constituent of ribosome"/>
    <property type="evidence" value="ECO:0007669"/>
    <property type="project" value="InterPro"/>
</dbReference>
<sequence>MANPKHKTPKAKTGSRRSQWKLSLPAISECPRCRQPKMPHRVCPNCGYYKDLEVIKKEAKKAK</sequence>
<evidence type="ECO:0000256" key="2">
    <source>
        <dbReference type="ARBA" id="ARBA00022980"/>
    </source>
</evidence>
<dbReference type="AlphaFoldDB" id="A0A0U9I5V1"/>
<evidence type="ECO:0000313" key="7">
    <source>
        <dbReference type="Proteomes" id="UP000062160"/>
    </source>
</evidence>
<dbReference type="EMBL" id="DF977003">
    <property type="protein sequence ID" value="GAQ26088.1"/>
    <property type="molecule type" value="Genomic_DNA"/>
</dbReference>
<comment type="similarity">
    <text evidence="1 5">Belongs to the bacterial ribosomal protein bL32 family.</text>
</comment>
<dbReference type="InterPro" id="IPR011332">
    <property type="entry name" value="Ribosomal_zn-bd"/>
</dbReference>
<dbReference type="InterPro" id="IPR002677">
    <property type="entry name" value="Ribosomal_bL32"/>
</dbReference>
<dbReference type="NCBIfam" id="TIGR01031">
    <property type="entry name" value="rpmF_bact"/>
    <property type="match status" value="1"/>
</dbReference>
<evidence type="ECO:0000256" key="5">
    <source>
        <dbReference type="HAMAP-Rule" id="MF_00340"/>
    </source>
</evidence>
<reference evidence="6" key="1">
    <citation type="journal article" date="2016" name="Genome Announc.">
        <title>Draft Genome Sequence of the Syntrophic Lactate-Degrading Bacterium Tepidanaerobacter syntrophicus JLT.</title>
        <authorList>
            <person name="Matsuura N."/>
            <person name="Ohashi A."/>
            <person name="Tourlousse D.M."/>
            <person name="Sekiguchi Y."/>
        </authorList>
    </citation>
    <scope>NUCLEOTIDE SEQUENCE [LARGE SCALE GENOMIC DNA]</scope>
    <source>
        <strain evidence="6">JL</strain>
    </source>
</reference>
<evidence type="ECO:0000256" key="4">
    <source>
        <dbReference type="ARBA" id="ARBA00035178"/>
    </source>
</evidence>
<accession>A0A0U9I5V1</accession>